<keyword evidence="2 3" id="KW-0961">Cell wall biogenesis/degradation</keyword>
<reference evidence="6 7" key="1">
    <citation type="submission" date="2018-06" db="EMBL/GenBank/DDBJ databases">
        <authorList>
            <consortium name="Pathogen Informatics"/>
            <person name="Doyle S."/>
        </authorList>
    </citation>
    <scope>NUCLEOTIDE SEQUENCE [LARGE SCALE GENOMIC DNA]</scope>
    <source>
        <strain evidence="6 7">NCTC13337</strain>
    </source>
</reference>
<dbReference type="Proteomes" id="UP000254601">
    <property type="component" value="Unassembled WGS sequence"/>
</dbReference>
<dbReference type="EC" id="4.2.2.-" evidence="3"/>
<dbReference type="EMBL" id="UHIC01000001">
    <property type="protein sequence ID" value="SUO95452.1"/>
    <property type="molecule type" value="Genomic_DNA"/>
</dbReference>
<proteinExistence type="inferred from homology"/>
<dbReference type="InterPro" id="IPR012997">
    <property type="entry name" value="RplA"/>
</dbReference>
<evidence type="ECO:0000256" key="1">
    <source>
        <dbReference type="ARBA" id="ARBA00023239"/>
    </source>
</evidence>
<dbReference type="InterPro" id="IPR036908">
    <property type="entry name" value="RlpA-like_sf"/>
</dbReference>
<evidence type="ECO:0000256" key="4">
    <source>
        <dbReference type="RuleBase" id="RU003495"/>
    </source>
</evidence>
<dbReference type="RefSeq" id="WP_072576315.1">
    <property type="nucleotide sequence ID" value="NZ_LWHB01000063.1"/>
</dbReference>
<dbReference type="GO" id="GO:0008932">
    <property type="term" value="F:lytic endotransglycosylase activity"/>
    <property type="evidence" value="ECO:0007669"/>
    <property type="project" value="UniProtKB-UniRule"/>
</dbReference>
<keyword evidence="7" id="KW-1185">Reference proteome</keyword>
<evidence type="ECO:0000256" key="2">
    <source>
        <dbReference type="ARBA" id="ARBA00023316"/>
    </source>
</evidence>
<dbReference type="PANTHER" id="PTHR34183:SF1">
    <property type="entry name" value="ENDOLYTIC PEPTIDOGLYCAN TRANSGLYCOSYLASE RLPA"/>
    <property type="match status" value="1"/>
</dbReference>
<dbReference type="GO" id="GO:0071555">
    <property type="term" value="P:cell wall organization"/>
    <property type="evidence" value="ECO:0007669"/>
    <property type="project" value="UniProtKB-KW"/>
</dbReference>
<dbReference type="GO" id="GO:0000270">
    <property type="term" value="P:peptidoglycan metabolic process"/>
    <property type="evidence" value="ECO:0007669"/>
    <property type="project" value="UniProtKB-UniRule"/>
</dbReference>
<dbReference type="InterPro" id="IPR009009">
    <property type="entry name" value="RlpA-like_DPBB"/>
</dbReference>
<dbReference type="NCBIfam" id="TIGR00413">
    <property type="entry name" value="rlpA"/>
    <property type="match status" value="1"/>
</dbReference>
<dbReference type="SUPFAM" id="SSF50685">
    <property type="entry name" value="Barwin-like endoglucanases"/>
    <property type="match status" value="1"/>
</dbReference>
<dbReference type="AlphaFoldDB" id="A0A380MT27"/>
<evidence type="ECO:0000259" key="5">
    <source>
        <dbReference type="Pfam" id="PF03330"/>
    </source>
</evidence>
<keyword evidence="3" id="KW-0732">Signal</keyword>
<dbReference type="InterPro" id="IPR034718">
    <property type="entry name" value="RlpA"/>
</dbReference>
<protein>
    <recommendedName>
        <fullName evidence="3">Endolytic peptidoglycan transglycosylase RlpA</fullName>
        <ecNumber evidence="3">4.2.2.-</ecNumber>
    </recommendedName>
</protein>
<accession>A0A380MT27</accession>
<evidence type="ECO:0000313" key="6">
    <source>
        <dbReference type="EMBL" id="SUO95452.1"/>
    </source>
</evidence>
<evidence type="ECO:0000256" key="3">
    <source>
        <dbReference type="HAMAP-Rule" id="MF_02071"/>
    </source>
</evidence>
<dbReference type="CDD" id="cd22268">
    <property type="entry name" value="DPBB_RlpA-like"/>
    <property type="match status" value="1"/>
</dbReference>
<feature type="domain" description="RlpA-like protein double-psi beta-barrel" evidence="5">
    <location>
        <begin position="134"/>
        <end position="222"/>
    </location>
</feature>
<dbReference type="HAMAP" id="MF_02071">
    <property type="entry name" value="RlpA"/>
    <property type="match status" value="1"/>
</dbReference>
<sequence precursor="true">MIKQTAIALFALILCLPAHSETLAKTAVSNNISGTEKDITKTSEQFTLALKSSSEVLSENSQKPASNIVKHIDFTKQDPLAAVDYGDASPNLNTLLASEQPSAVSSNRAIVRATKYTVRGKTYRTLASAEGFEQEGKASWYGPGFHGRRTASGEVYDMNQLTAAHKRLPLGSQVKVTNLSNGKSVIVRINDRGPFHGDRVIDLSKAAAKELGVLQKGTADVSITTLK</sequence>
<dbReference type="OrthoDB" id="9779128at2"/>
<comment type="similarity">
    <text evidence="3 4">Belongs to the RlpA family.</text>
</comment>
<gene>
    <name evidence="3" type="primary">rlpA</name>
    <name evidence="6" type="ORF">NCTC13337_01348</name>
</gene>
<feature type="signal peptide" evidence="3">
    <location>
        <begin position="1"/>
        <end position="20"/>
    </location>
</feature>
<dbReference type="PANTHER" id="PTHR34183">
    <property type="entry name" value="ENDOLYTIC PEPTIDOGLYCAN TRANSGLYCOSYLASE RLPA"/>
    <property type="match status" value="1"/>
</dbReference>
<dbReference type="Pfam" id="PF03330">
    <property type="entry name" value="DPBB_1"/>
    <property type="match status" value="1"/>
</dbReference>
<keyword evidence="1 3" id="KW-0456">Lyase</keyword>
<evidence type="ECO:0000313" key="7">
    <source>
        <dbReference type="Proteomes" id="UP000254601"/>
    </source>
</evidence>
<comment type="function">
    <text evidence="3">Lytic transglycosylase with a strong preference for naked glycan strands that lack stem peptides.</text>
</comment>
<name>A0A380MT27_9GAMM</name>
<dbReference type="Gene3D" id="2.40.40.10">
    <property type="entry name" value="RlpA-like domain"/>
    <property type="match status" value="1"/>
</dbReference>
<organism evidence="6 7">
    <name type="scientific">Suttonella ornithocola</name>
    <dbReference type="NCBI Taxonomy" id="279832"/>
    <lineage>
        <taxon>Bacteria</taxon>
        <taxon>Pseudomonadati</taxon>
        <taxon>Pseudomonadota</taxon>
        <taxon>Gammaproteobacteria</taxon>
        <taxon>Cardiobacteriales</taxon>
        <taxon>Cardiobacteriaceae</taxon>
        <taxon>Suttonella</taxon>
    </lineage>
</organism>
<feature type="chain" id="PRO_5017092928" description="Endolytic peptidoglycan transglycosylase RlpA" evidence="3">
    <location>
        <begin position="21"/>
        <end position="227"/>
    </location>
</feature>